<name>A0A4D6KAJ5_9EURY</name>
<dbReference type="RefSeq" id="WP_015761821.1">
    <property type="nucleotide sequence ID" value="NZ_CP039375.1"/>
</dbReference>
<dbReference type="Proteomes" id="UP000297053">
    <property type="component" value="Chromosome"/>
</dbReference>
<dbReference type="KEGG" id="halz:E5139_07390"/>
<sequence length="73" mass="8041">MSQPSSGEPDPSIAPEPLPQEEFPSEQLSAVVEERADNSERCILYPENIDPVDAETHWLAVDAEFAVDVADCR</sequence>
<dbReference type="InterPro" id="IPR055933">
    <property type="entry name" value="DUF7511"/>
</dbReference>
<evidence type="ECO:0000313" key="3">
    <source>
        <dbReference type="EMBL" id="QCD65468.1"/>
    </source>
</evidence>
<dbReference type="AlphaFoldDB" id="A0A4D6KAJ5"/>
<evidence type="ECO:0000256" key="1">
    <source>
        <dbReference type="SAM" id="MobiDB-lite"/>
    </source>
</evidence>
<feature type="region of interest" description="Disordered" evidence="1">
    <location>
        <begin position="1"/>
        <end position="26"/>
    </location>
</feature>
<dbReference type="EMBL" id="CP039375">
    <property type="protein sequence ID" value="QCD65468.1"/>
    <property type="molecule type" value="Genomic_DNA"/>
</dbReference>
<accession>A0A4D6KAJ5</accession>
<evidence type="ECO:0000259" key="2">
    <source>
        <dbReference type="Pfam" id="PF24351"/>
    </source>
</evidence>
<proteinExistence type="predicted"/>
<reference evidence="3 4" key="2">
    <citation type="submission" date="2019-04" db="EMBL/GenBank/DDBJ databases">
        <authorList>
            <person name="Yang S."/>
            <person name="Wei W."/>
        </authorList>
    </citation>
    <scope>NUCLEOTIDE SEQUENCE [LARGE SCALE GENOMIC DNA]</scope>
    <source>
        <strain evidence="4">ZP60</strain>
    </source>
</reference>
<dbReference type="GeneID" id="42178748"/>
<organism evidence="3 4">
    <name type="scientific">Halomicrobium mukohataei</name>
    <dbReference type="NCBI Taxonomy" id="57705"/>
    <lineage>
        <taxon>Archaea</taxon>
        <taxon>Methanobacteriati</taxon>
        <taxon>Methanobacteriota</taxon>
        <taxon>Stenosarchaea group</taxon>
        <taxon>Halobacteria</taxon>
        <taxon>Halobacteriales</taxon>
        <taxon>Haloarculaceae</taxon>
        <taxon>Halomicrobium</taxon>
    </lineage>
</organism>
<feature type="domain" description="DUF7511" evidence="2">
    <location>
        <begin position="28"/>
        <end position="73"/>
    </location>
</feature>
<dbReference type="Pfam" id="PF24351">
    <property type="entry name" value="DUF7511"/>
    <property type="match status" value="1"/>
</dbReference>
<protein>
    <recommendedName>
        <fullName evidence="2">DUF7511 domain-containing protein</fullName>
    </recommendedName>
</protein>
<reference evidence="3 4" key="1">
    <citation type="submission" date="2019-04" db="EMBL/GenBank/DDBJ databases">
        <title>Complete genome sequence of Arthrobacter sp. ZXY-2 associated with effective atrazine degradation and salt adaptation.</title>
        <authorList>
            <person name="Zhao X."/>
        </authorList>
    </citation>
    <scope>NUCLEOTIDE SEQUENCE [LARGE SCALE GENOMIC DNA]</scope>
    <source>
        <strain evidence="4">ZP60</strain>
    </source>
</reference>
<evidence type="ECO:0000313" key="4">
    <source>
        <dbReference type="Proteomes" id="UP000297053"/>
    </source>
</evidence>
<gene>
    <name evidence="3" type="ORF">E5139_07390</name>
</gene>